<proteinExistence type="predicted"/>
<organism evidence="2 3">
    <name type="scientific">Artemia franciscana</name>
    <name type="common">Brine shrimp</name>
    <name type="synonym">Artemia sanfranciscana</name>
    <dbReference type="NCBI Taxonomy" id="6661"/>
    <lineage>
        <taxon>Eukaryota</taxon>
        <taxon>Metazoa</taxon>
        <taxon>Ecdysozoa</taxon>
        <taxon>Arthropoda</taxon>
        <taxon>Crustacea</taxon>
        <taxon>Branchiopoda</taxon>
        <taxon>Anostraca</taxon>
        <taxon>Artemiidae</taxon>
        <taxon>Artemia</taxon>
    </lineage>
</organism>
<dbReference type="Proteomes" id="UP001187531">
    <property type="component" value="Unassembled WGS sequence"/>
</dbReference>
<feature type="region of interest" description="Disordered" evidence="1">
    <location>
        <begin position="399"/>
        <end position="462"/>
    </location>
</feature>
<feature type="compositionally biased region" description="Basic and acidic residues" evidence="1">
    <location>
        <begin position="207"/>
        <end position="227"/>
    </location>
</feature>
<comment type="caution">
    <text evidence="2">The sequence shown here is derived from an EMBL/GenBank/DDBJ whole genome shotgun (WGS) entry which is preliminary data.</text>
</comment>
<keyword evidence="3" id="KW-1185">Reference proteome</keyword>
<accession>A0AA88IIZ8</accession>
<feature type="compositionally biased region" description="Polar residues" evidence="1">
    <location>
        <begin position="284"/>
        <end position="296"/>
    </location>
</feature>
<feature type="compositionally biased region" description="Basic and acidic residues" evidence="1">
    <location>
        <begin position="234"/>
        <end position="246"/>
    </location>
</feature>
<dbReference type="AlphaFoldDB" id="A0AA88IIZ8"/>
<evidence type="ECO:0000256" key="1">
    <source>
        <dbReference type="SAM" id="MobiDB-lite"/>
    </source>
</evidence>
<feature type="compositionally biased region" description="Basic and acidic residues" evidence="1">
    <location>
        <begin position="331"/>
        <end position="363"/>
    </location>
</feature>
<dbReference type="Gene3D" id="1.20.120.20">
    <property type="entry name" value="Apolipoprotein"/>
    <property type="match status" value="2"/>
</dbReference>
<feature type="region of interest" description="Disordered" evidence="1">
    <location>
        <begin position="101"/>
        <end position="363"/>
    </location>
</feature>
<dbReference type="EMBL" id="JAVRJZ010000006">
    <property type="protein sequence ID" value="KAK2721802.1"/>
    <property type="molecule type" value="Genomic_DNA"/>
</dbReference>
<dbReference type="SUPFAM" id="SSF58113">
    <property type="entry name" value="Apolipoprotein A-I"/>
    <property type="match status" value="1"/>
</dbReference>
<name>A0AA88IIZ8_ARTSF</name>
<sequence length="484" mass="53372">MLSKRLIKSLSCVSRTELRAFSGTTSCCLQQKDLDKNKGDTPPPSREHEEQEGVFKRAMEKAKGEYDPEYPLSSSMKATKDVAKDVAEGAKEKVKSAYESIKESVSSTSSEAQNRGESMYGKTKETVSDTANKAKEKAESMYDTAKETAKSGADKLSWEDTKETYKEKAGEIKERIQDTAESMKERMGETGHNMKEKMQQTGQSMKEGMKDSWESLKDTAKQTKEGAQDQWNTAKDKTKEVKDAASEKMSNSVDKTLKRGEKVSERVTEMYSGTKGDSKGGSGFNQITPEQTENMKGQQSASGAHGSSDTDKYSTAWTRLNDIYEGAPPEKAGEDAHHMNPKNDQDTAAHMAGRMDNESGKEGFYKGPITCYDDRAQFVILVSLSNTIPVSKATQLIVDSSKDSQEHPSAVDNNIKMNKAKPEEDTLTKRPRNKSYAETVGQPPGKVATKKEEEVKGKSLGYSDPVAKELLKDVKNKTNEPIAS</sequence>
<feature type="compositionally biased region" description="Basic and acidic residues" evidence="1">
    <location>
        <begin position="32"/>
        <end position="66"/>
    </location>
</feature>
<protein>
    <submittedName>
        <fullName evidence="2">Uncharacterized protein</fullName>
    </submittedName>
</protein>
<gene>
    <name evidence="2" type="ORF">QYM36_003944</name>
</gene>
<evidence type="ECO:0000313" key="3">
    <source>
        <dbReference type="Proteomes" id="UP001187531"/>
    </source>
</evidence>
<dbReference type="PANTHER" id="PTHR47372">
    <property type="entry name" value="DAUER UP-REGULATED-RELATED"/>
    <property type="match status" value="1"/>
</dbReference>
<reference evidence="2" key="1">
    <citation type="submission" date="2023-07" db="EMBL/GenBank/DDBJ databases">
        <title>Chromosome-level genome assembly of Artemia franciscana.</title>
        <authorList>
            <person name="Jo E."/>
        </authorList>
    </citation>
    <scope>NUCLEOTIDE SEQUENCE</scope>
    <source>
        <tissue evidence="2">Whole body</tissue>
    </source>
</reference>
<feature type="region of interest" description="Disordered" evidence="1">
    <location>
        <begin position="31"/>
        <end position="73"/>
    </location>
</feature>
<feature type="compositionally biased region" description="Low complexity" evidence="1">
    <location>
        <begin position="297"/>
        <end position="307"/>
    </location>
</feature>
<dbReference type="PANTHER" id="PTHR47372:SF11">
    <property type="entry name" value="RE19971P"/>
    <property type="match status" value="1"/>
</dbReference>
<feature type="compositionally biased region" description="Basic and acidic residues" evidence="1">
    <location>
        <begin position="255"/>
        <end position="268"/>
    </location>
</feature>
<feature type="compositionally biased region" description="Basic and acidic residues" evidence="1">
    <location>
        <begin position="122"/>
        <end position="198"/>
    </location>
</feature>
<evidence type="ECO:0000313" key="2">
    <source>
        <dbReference type="EMBL" id="KAK2721802.1"/>
    </source>
</evidence>